<evidence type="ECO:0000256" key="2">
    <source>
        <dbReference type="ARBA" id="ARBA00008814"/>
    </source>
</evidence>
<evidence type="ECO:0000256" key="4">
    <source>
        <dbReference type="ARBA" id="ARBA00022496"/>
    </source>
</evidence>
<sequence length="295" mass="33197">MEKNVMPSKPLHFFIVFFAFCASNILNAAQIDPLRVISIDWTQTETLIALGITPIAMAQQSGYNSWVREPAIPNSTEDVGLRSQPNLERLAELKPDKIFISPLFGSLTPKLSRIAPVTEFTLYKKDNITWEGLKGFTRRLGEETNKQKEANALIYSAEQTLMGLADKTPKDTPPLLMIQFMDSRHVRIFGTNSMYKIAANKIGLKSAWQAETNPWGFSLIGIDQLMDIKGQIIIIKPLPAGVERSLQRDQFWQYLVKNTGQPALTVEPTWSFGAIPSTLRFAEQLTKALNNKEKQ</sequence>
<comment type="subcellular location">
    <subcellularLocation>
        <location evidence="1">Cell envelope</location>
    </subcellularLocation>
</comment>
<dbReference type="GO" id="GO:0030288">
    <property type="term" value="C:outer membrane-bounded periplasmic space"/>
    <property type="evidence" value="ECO:0007669"/>
    <property type="project" value="TreeGrafter"/>
</dbReference>
<dbReference type="GO" id="GO:1901678">
    <property type="term" value="P:iron coordination entity transport"/>
    <property type="evidence" value="ECO:0007669"/>
    <property type="project" value="UniProtKB-ARBA"/>
</dbReference>
<dbReference type="PANTHER" id="PTHR30532:SF1">
    <property type="entry name" value="IRON(3+)-HYDROXAMATE-BINDING PROTEIN FHUD"/>
    <property type="match status" value="1"/>
</dbReference>
<evidence type="ECO:0000259" key="7">
    <source>
        <dbReference type="PROSITE" id="PS50983"/>
    </source>
</evidence>
<keyword evidence="4" id="KW-0408">Iron</keyword>
<evidence type="ECO:0000313" key="9">
    <source>
        <dbReference type="Proteomes" id="UP000249898"/>
    </source>
</evidence>
<organism evidence="8 9">
    <name type="scientific">Marinomonas primoryensis</name>
    <dbReference type="NCBI Taxonomy" id="178399"/>
    <lineage>
        <taxon>Bacteria</taxon>
        <taxon>Pseudomonadati</taxon>
        <taxon>Pseudomonadota</taxon>
        <taxon>Gammaproteobacteria</taxon>
        <taxon>Oceanospirillales</taxon>
        <taxon>Oceanospirillaceae</taxon>
        <taxon>Marinomonas</taxon>
    </lineage>
</organism>
<dbReference type="InterPro" id="IPR051313">
    <property type="entry name" value="Bact_iron-sidero_bind"/>
</dbReference>
<dbReference type="OrthoDB" id="6160519at2"/>
<dbReference type="PRINTS" id="PR01715">
    <property type="entry name" value="FERRIBNDNGPP"/>
</dbReference>
<evidence type="ECO:0000256" key="5">
    <source>
        <dbReference type="ARBA" id="ARBA00022729"/>
    </source>
</evidence>
<evidence type="ECO:0000256" key="1">
    <source>
        <dbReference type="ARBA" id="ARBA00004196"/>
    </source>
</evidence>
<dbReference type="Pfam" id="PF01497">
    <property type="entry name" value="Peripla_BP_2"/>
    <property type="match status" value="1"/>
</dbReference>
<reference evidence="8 9" key="1">
    <citation type="submission" date="2016-06" db="EMBL/GenBank/DDBJ databases">
        <title>The sequenced genome of the ice-adhering bacterium Marinomonas primoryensis, from Antarctica.</title>
        <authorList>
            <person name="Graham L."/>
            <person name="Vance T.D.R."/>
            <person name="Davies P.L."/>
        </authorList>
    </citation>
    <scope>NUCLEOTIDE SEQUENCE [LARGE SCALE GENOMIC DNA]</scope>
    <source>
        <strain evidence="8 9">AceL</strain>
    </source>
</reference>
<evidence type="ECO:0000256" key="6">
    <source>
        <dbReference type="SAM" id="SignalP"/>
    </source>
</evidence>
<keyword evidence="4" id="KW-0410">Iron transport</keyword>
<feature type="signal peptide" evidence="6">
    <location>
        <begin position="1"/>
        <end position="28"/>
    </location>
</feature>
<proteinExistence type="inferred from homology"/>
<comment type="similarity">
    <text evidence="2">Belongs to the bacterial solute-binding protein 8 family.</text>
</comment>
<dbReference type="EMBL" id="CP016181">
    <property type="protein sequence ID" value="AWX99778.1"/>
    <property type="molecule type" value="Genomic_DNA"/>
</dbReference>
<protein>
    <submittedName>
        <fullName evidence="8">ABC transporter substrate-binding protein</fullName>
    </submittedName>
</protein>
<dbReference type="PANTHER" id="PTHR30532">
    <property type="entry name" value="IRON III DICITRATE-BINDING PERIPLASMIC PROTEIN"/>
    <property type="match status" value="1"/>
</dbReference>
<evidence type="ECO:0000256" key="3">
    <source>
        <dbReference type="ARBA" id="ARBA00022448"/>
    </source>
</evidence>
<dbReference type="Gene3D" id="3.40.50.1980">
    <property type="entry name" value="Nitrogenase molybdenum iron protein domain"/>
    <property type="match status" value="2"/>
</dbReference>
<keyword evidence="5 6" id="KW-0732">Signal</keyword>
<dbReference type="AlphaFoldDB" id="A0A2Z4PRL8"/>
<dbReference type="Proteomes" id="UP000249898">
    <property type="component" value="Chromosome"/>
</dbReference>
<dbReference type="CDD" id="cd01146">
    <property type="entry name" value="FhuD"/>
    <property type="match status" value="1"/>
</dbReference>
<evidence type="ECO:0000313" key="8">
    <source>
        <dbReference type="EMBL" id="AWX99778.1"/>
    </source>
</evidence>
<keyword evidence="4" id="KW-0406">Ion transport</keyword>
<feature type="domain" description="Fe/B12 periplasmic-binding" evidence="7">
    <location>
        <begin position="35"/>
        <end position="293"/>
    </location>
</feature>
<keyword evidence="3" id="KW-0813">Transport</keyword>
<gene>
    <name evidence="8" type="ORF">A8139_07065</name>
</gene>
<accession>A0A2Z4PRL8</accession>
<dbReference type="InterPro" id="IPR002491">
    <property type="entry name" value="ABC_transptr_periplasmic_BD"/>
</dbReference>
<dbReference type="SUPFAM" id="SSF53807">
    <property type="entry name" value="Helical backbone' metal receptor"/>
    <property type="match status" value="1"/>
</dbReference>
<feature type="chain" id="PRO_5016358179" evidence="6">
    <location>
        <begin position="29"/>
        <end position="295"/>
    </location>
</feature>
<name>A0A2Z4PRL8_9GAMM</name>
<dbReference type="PROSITE" id="PS50983">
    <property type="entry name" value="FE_B12_PBP"/>
    <property type="match status" value="1"/>
</dbReference>